<dbReference type="SUPFAM" id="SSF56059">
    <property type="entry name" value="Glutathione synthetase ATP-binding domain-like"/>
    <property type="match status" value="1"/>
</dbReference>
<name>A0A494XT82_9BACL</name>
<accession>A0A494XT82</accession>
<dbReference type="RefSeq" id="WP_120977997.1">
    <property type="nucleotide sequence ID" value="NZ_RBZM01000007.1"/>
</dbReference>
<gene>
    <name evidence="1" type="ORF">D7Z26_15975</name>
</gene>
<sequence length="257" mass="29816">MPIQRVRSKWAKTDVLLADPVLRQYVPVTLHYQRTSVENLLEHFGMIYVKPVYGTFGSGVIRLEKIPGADNPYRFQSGEKKYAFSSFDEMFRVLSRVKKPKPYLVQQGIHLLKHDGRRFDLRVMVQHNPRSQWESTGMIGRVAHPRKIVTNYHAGGTPLPVAVLLKNYLSKEDLKLYESRLLKFGVVIANTLSKKFPRLKEIGIDVAIDQQLKPWVLEVNTSPDPFIFKKLPSRSVFRRIYAYAISYGKFRVRKRKA</sequence>
<dbReference type="Proteomes" id="UP000282076">
    <property type="component" value="Unassembled WGS sequence"/>
</dbReference>
<dbReference type="OrthoDB" id="7869153at2"/>
<dbReference type="Gene3D" id="3.30.470.20">
    <property type="entry name" value="ATP-grasp fold, B domain"/>
    <property type="match status" value="1"/>
</dbReference>
<dbReference type="Pfam" id="PF14398">
    <property type="entry name" value="ATPgrasp_YheCD"/>
    <property type="match status" value="1"/>
</dbReference>
<comment type="caution">
    <text evidence="1">The sequence shown here is derived from an EMBL/GenBank/DDBJ whole genome shotgun (WGS) entry which is preliminary data.</text>
</comment>
<dbReference type="AlphaFoldDB" id="A0A494XT82"/>
<evidence type="ECO:0000313" key="1">
    <source>
        <dbReference type="EMBL" id="RKP51299.1"/>
    </source>
</evidence>
<proteinExistence type="predicted"/>
<protein>
    <submittedName>
        <fullName evidence="1">YheC/YheD family protein</fullName>
    </submittedName>
</protein>
<dbReference type="InterPro" id="IPR026838">
    <property type="entry name" value="YheC/D"/>
</dbReference>
<dbReference type="EMBL" id="RBZM01000007">
    <property type="protein sequence ID" value="RKP51299.1"/>
    <property type="molecule type" value="Genomic_DNA"/>
</dbReference>
<evidence type="ECO:0000313" key="2">
    <source>
        <dbReference type="Proteomes" id="UP000282076"/>
    </source>
</evidence>
<reference evidence="1 2" key="1">
    <citation type="submission" date="2018-10" db="EMBL/GenBank/DDBJ databases">
        <title>Cohnella sp. M2MS4P-1, whole genome shotgun sequence.</title>
        <authorList>
            <person name="Tuo L."/>
        </authorList>
    </citation>
    <scope>NUCLEOTIDE SEQUENCE [LARGE SCALE GENOMIC DNA]</scope>
    <source>
        <strain evidence="1 2">M2MS4P-1</strain>
    </source>
</reference>
<keyword evidence="2" id="KW-1185">Reference proteome</keyword>
<organism evidence="1 2">
    <name type="scientific">Cohnella endophytica</name>
    <dbReference type="NCBI Taxonomy" id="2419778"/>
    <lineage>
        <taxon>Bacteria</taxon>
        <taxon>Bacillati</taxon>
        <taxon>Bacillota</taxon>
        <taxon>Bacilli</taxon>
        <taxon>Bacillales</taxon>
        <taxon>Paenibacillaceae</taxon>
        <taxon>Cohnella</taxon>
    </lineage>
</organism>